<dbReference type="STRING" id="1036808.A0A0C3AQU8"/>
<gene>
    <name evidence="1" type="ORF">SCLCIDRAFT_181130</name>
</gene>
<evidence type="ECO:0000313" key="1">
    <source>
        <dbReference type="EMBL" id="KIM67312.1"/>
    </source>
</evidence>
<reference evidence="2" key="2">
    <citation type="submission" date="2015-01" db="EMBL/GenBank/DDBJ databases">
        <title>Evolutionary Origins and Diversification of the Mycorrhizal Mutualists.</title>
        <authorList>
            <consortium name="DOE Joint Genome Institute"/>
            <consortium name="Mycorrhizal Genomics Consortium"/>
            <person name="Kohler A."/>
            <person name="Kuo A."/>
            <person name="Nagy L.G."/>
            <person name="Floudas D."/>
            <person name="Copeland A."/>
            <person name="Barry K.W."/>
            <person name="Cichocki N."/>
            <person name="Veneault-Fourrey C."/>
            <person name="LaButti K."/>
            <person name="Lindquist E.A."/>
            <person name="Lipzen A."/>
            <person name="Lundell T."/>
            <person name="Morin E."/>
            <person name="Murat C."/>
            <person name="Riley R."/>
            <person name="Ohm R."/>
            <person name="Sun H."/>
            <person name="Tunlid A."/>
            <person name="Henrissat B."/>
            <person name="Grigoriev I.V."/>
            <person name="Hibbett D.S."/>
            <person name="Martin F."/>
        </authorList>
    </citation>
    <scope>NUCLEOTIDE SEQUENCE [LARGE SCALE GENOMIC DNA]</scope>
    <source>
        <strain evidence="2">Foug A</strain>
    </source>
</reference>
<protein>
    <submittedName>
        <fullName evidence="1">Uncharacterized protein</fullName>
    </submittedName>
</protein>
<reference evidence="1 2" key="1">
    <citation type="submission" date="2014-04" db="EMBL/GenBank/DDBJ databases">
        <authorList>
            <consortium name="DOE Joint Genome Institute"/>
            <person name="Kuo A."/>
            <person name="Kohler A."/>
            <person name="Nagy L.G."/>
            <person name="Floudas D."/>
            <person name="Copeland A."/>
            <person name="Barry K.W."/>
            <person name="Cichocki N."/>
            <person name="Veneault-Fourrey C."/>
            <person name="LaButti K."/>
            <person name="Lindquist E.A."/>
            <person name="Lipzen A."/>
            <person name="Lundell T."/>
            <person name="Morin E."/>
            <person name="Murat C."/>
            <person name="Sun H."/>
            <person name="Tunlid A."/>
            <person name="Henrissat B."/>
            <person name="Grigoriev I.V."/>
            <person name="Hibbett D.S."/>
            <person name="Martin F."/>
            <person name="Nordberg H.P."/>
            <person name="Cantor M.N."/>
            <person name="Hua S.X."/>
        </authorList>
    </citation>
    <scope>NUCLEOTIDE SEQUENCE [LARGE SCALE GENOMIC DNA]</scope>
    <source>
        <strain evidence="1 2">Foug A</strain>
    </source>
</reference>
<dbReference type="HOGENOM" id="CLU_1511445_0_0_1"/>
<evidence type="ECO:0000313" key="2">
    <source>
        <dbReference type="Proteomes" id="UP000053989"/>
    </source>
</evidence>
<name>A0A0C3AQU8_9AGAM</name>
<dbReference type="EMBL" id="KN822013">
    <property type="protein sequence ID" value="KIM67312.1"/>
    <property type="molecule type" value="Genomic_DNA"/>
</dbReference>
<proteinExistence type="predicted"/>
<dbReference type="OrthoDB" id="2687443at2759"/>
<dbReference type="InParanoid" id="A0A0C3AQU8"/>
<organism evidence="1 2">
    <name type="scientific">Scleroderma citrinum Foug A</name>
    <dbReference type="NCBI Taxonomy" id="1036808"/>
    <lineage>
        <taxon>Eukaryota</taxon>
        <taxon>Fungi</taxon>
        <taxon>Dikarya</taxon>
        <taxon>Basidiomycota</taxon>
        <taxon>Agaricomycotina</taxon>
        <taxon>Agaricomycetes</taxon>
        <taxon>Agaricomycetidae</taxon>
        <taxon>Boletales</taxon>
        <taxon>Sclerodermatineae</taxon>
        <taxon>Sclerodermataceae</taxon>
        <taxon>Scleroderma</taxon>
    </lineage>
</organism>
<sequence>MASWNGIRLGLSICSPSSLGHQSRRVLVRAHAPPAWEQNHANVHFRWVFFVLGGFAVKHRPRATQYHAHQCFTRSGQHPTAKKTIVKHPASTSVPLRIRKSTLTIAVTGLRTNSLGEINRIEMEMHQYLEWESNVDPVTLKDFEEMMRKDLAGPGPCSTYPTVDEEVAPTAFRDTLPS</sequence>
<accession>A0A0C3AQU8</accession>
<dbReference type="Proteomes" id="UP000053989">
    <property type="component" value="Unassembled WGS sequence"/>
</dbReference>
<dbReference type="AlphaFoldDB" id="A0A0C3AQU8"/>
<keyword evidence="2" id="KW-1185">Reference proteome</keyword>